<dbReference type="SUPFAM" id="SSF55729">
    <property type="entry name" value="Acyl-CoA N-acyltransferases (Nat)"/>
    <property type="match status" value="1"/>
</dbReference>
<dbReference type="InterPro" id="IPR031165">
    <property type="entry name" value="GNAT_YJDJ"/>
</dbReference>
<dbReference type="PANTHER" id="PTHR31435:SF10">
    <property type="entry name" value="BSR4717 PROTEIN"/>
    <property type="match status" value="1"/>
</dbReference>
<proteinExistence type="predicted"/>
<gene>
    <name evidence="2" type="ORF">GCM10025881_02690</name>
</gene>
<dbReference type="InterPro" id="IPR016181">
    <property type="entry name" value="Acyl_CoA_acyltransferase"/>
</dbReference>
<dbReference type="EMBL" id="BSVB01000001">
    <property type="protein sequence ID" value="GMA93445.1"/>
    <property type="molecule type" value="Genomic_DNA"/>
</dbReference>
<dbReference type="Pfam" id="PF14542">
    <property type="entry name" value="Acetyltransf_CG"/>
    <property type="match status" value="1"/>
</dbReference>
<evidence type="ECO:0000313" key="2">
    <source>
        <dbReference type="EMBL" id="GMA93445.1"/>
    </source>
</evidence>
<keyword evidence="3" id="KW-1185">Reference proteome</keyword>
<comment type="caution">
    <text evidence="2">The sequence shown here is derived from an EMBL/GenBank/DDBJ whole genome shotgun (WGS) entry which is preliminary data.</text>
</comment>
<name>A0ABQ6K2Z9_9MICO</name>
<feature type="domain" description="N-acetyltransferase" evidence="1">
    <location>
        <begin position="6"/>
        <end position="93"/>
    </location>
</feature>
<reference evidence="3" key="1">
    <citation type="journal article" date="2019" name="Int. J. Syst. Evol. Microbiol.">
        <title>The Global Catalogue of Microorganisms (GCM) 10K type strain sequencing project: providing services to taxonomists for standard genome sequencing and annotation.</title>
        <authorList>
            <consortium name="The Broad Institute Genomics Platform"/>
            <consortium name="The Broad Institute Genome Sequencing Center for Infectious Disease"/>
            <person name="Wu L."/>
            <person name="Ma J."/>
        </authorList>
    </citation>
    <scope>NUCLEOTIDE SEQUENCE [LARGE SCALE GENOMIC DNA]</scope>
    <source>
        <strain evidence="3">NBRC 108894</strain>
    </source>
</reference>
<dbReference type="Gene3D" id="3.40.630.30">
    <property type="match status" value="1"/>
</dbReference>
<dbReference type="RefSeq" id="WP_284252247.1">
    <property type="nucleotide sequence ID" value="NZ_BAAAQO010000006.1"/>
</dbReference>
<dbReference type="PANTHER" id="PTHR31435">
    <property type="entry name" value="PROTEIN NATD1"/>
    <property type="match status" value="1"/>
</dbReference>
<dbReference type="InterPro" id="IPR045057">
    <property type="entry name" value="Gcn5-rel_NAT"/>
</dbReference>
<dbReference type="PROSITE" id="PS51729">
    <property type="entry name" value="GNAT_YJDJ"/>
    <property type="match status" value="1"/>
</dbReference>
<evidence type="ECO:0000259" key="1">
    <source>
        <dbReference type="PROSITE" id="PS51729"/>
    </source>
</evidence>
<dbReference type="Proteomes" id="UP001157034">
    <property type="component" value="Unassembled WGS sequence"/>
</dbReference>
<dbReference type="CDD" id="cd04301">
    <property type="entry name" value="NAT_SF"/>
    <property type="match status" value="1"/>
</dbReference>
<protein>
    <submittedName>
        <fullName evidence="2">N-acetyltransferase</fullName>
    </submittedName>
</protein>
<organism evidence="2 3">
    <name type="scientific">Pseudolysinimonas kribbensis</name>
    <dbReference type="NCBI Taxonomy" id="433641"/>
    <lineage>
        <taxon>Bacteria</taxon>
        <taxon>Bacillati</taxon>
        <taxon>Actinomycetota</taxon>
        <taxon>Actinomycetes</taxon>
        <taxon>Micrococcales</taxon>
        <taxon>Microbacteriaceae</taxon>
        <taxon>Pseudolysinimonas</taxon>
    </lineage>
</organism>
<accession>A0ABQ6K2Z9</accession>
<sequence>MTTEFVHDERAHRYTMLVGGEPVSFLEYQDHGSSLVFHHTVTIPKFRGRGFAAKLVEHAVNDVQAAGRGPITPTCWFVAEWFDRHPERAGLLAAR</sequence>
<evidence type="ECO:0000313" key="3">
    <source>
        <dbReference type="Proteomes" id="UP001157034"/>
    </source>
</evidence>